<dbReference type="GO" id="GO:0005886">
    <property type="term" value="C:plasma membrane"/>
    <property type="evidence" value="ECO:0007669"/>
    <property type="project" value="UniProtKB-SubCell"/>
</dbReference>
<evidence type="ECO:0000259" key="11">
    <source>
        <dbReference type="Pfam" id="PF03033"/>
    </source>
</evidence>
<dbReference type="GO" id="GO:0009252">
    <property type="term" value="P:peptidoglycan biosynthetic process"/>
    <property type="evidence" value="ECO:0007669"/>
    <property type="project" value="UniProtKB-UniRule"/>
</dbReference>
<proteinExistence type="inferred from homology"/>
<comment type="pathway">
    <text evidence="10">Cell wall biogenesis; peptidoglycan biosynthesis.</text>
</comment>
<organism evidence="13 14">
    <name type="scientific">Oenococcus kitaharae DSM 17330</name>
    <dbReference type="NCBI Taxonomy" id="1045004"/>
    <lineage>
        <taxon>Bacteria</taxon>
        <taxon>Bacillati</taxon>
        <taxon>Bacillota</taxon>
        <taxon>Bacilli</taxon>
        <taxon>Lactobacillales</taxon>
        <taxon>Lactobacillaceae</taxon>
        <taxon>Oenococcus</taxon>
    </lineage>
</organism>
<comment type="function">
    <text evidence="10">Cell wall formation. Catalyzes the transfer of a GlcNAc subunit on undecaprenyl-pyrophosphoryl-MurNAc-pentapeptide (lipid intermediate I) to form undecaprenyl-pyrophosphoryl-MurNAc-(pentapeptide)GlcNAc (lipid intermediate II).</text>
</comment>
<evidence type="ECO:0000256" key="5">
    <source>
        <dbReference type="ARBA" id="ARBA00022960"/>
    </source>
</evidence>
<feature type="binding site" evidence="10">
    <location>
        <position position="299"/>
    </location>
    <ligand>
        <name>UDP-N-acetyl-alpha-D-glucosamine</name>
        <dbReference type="ChEBI" id="CHEBI:57705"/>
    </ligand>
</feature>
<keyword evidence="6 10" id="KW-0573">Peptidoglycan synthesis</keyword>
<gene>
    <name evidence="10" type="primary">murG</name>
    <name evidence="13" type="ORF">OKIT_1321</name>
</gene>
<evidence type="ECO:0000256" key="2">
    <source>
        <dbReference type="ARBA" id="ARBA00022618"/>
    </source>
</evidence>
<dbReference type="HAMAP" id="MF_00033">
    <property type="entry name" value="MurG"/>
    <property type="match status" value="1"/>
</dbReference>
<keyword evidence="14" id="KW-1185">Reference proteome</keyword>
<keyword evidence="8 10" id="KW-0131">Cell cycle</keyword>
<dbReference type="PANTHER" id="PTHR21015:SF22">
    <property type="entry name" value="GLYCOSYLTRANSFERASE"/>
    <property type="match status" value="1"/>
</dbReference>
<dbReference type="PANTHER" id="PTHR21015">
    <property type="entry name" value="UDP-N-ACETYLGLUCOSAMINE--N-ACETYLMURAMYL-(PENTAPEPTIDE) PYROPHOSPHORYL-UNDECAPRENOL N-ACETYLGLUCOSAMINE TRANSFERASE 1"/>
    <property type="match status" value="1"/>
</dbReference>
<feature type="binding site" evidence="10">
    <location>
        <begin position="12"/>
        <end position="14"/>
    </location>
    <ligand>
        <name>UDP-N-acetyl-alpha-D-glucosamine</name>
        <dbReference type="ChEBI" id="CHEBI:57705"/>
    </ligand>
</feature>
<dbReference type="EMBL" id="AFVZ01000001">
    <property type="protein sequence ID" value="EHN59404.1"/>
    <property type="molecule type" value="Genomic_DNA"/>
</dbReference>
<dbReference type="eggNOG" id="COG0707">
    <property type="taxonomic scope" value="Bacteria"/>
</dbReference>
<dbReference type="InterPro" id="IPR004276">
    <property type="entry name" value="GlycoTrans_28_N"/>
</dbReference>
<evidence type="ECO:0000256" key="10">
    <source>
        <dbReference type="HAMAP-Rule" id="MF_00033"/>
    </source>
</evidence>
<feature type="domain" description="Glycosyltransferase family 28 N-terminal" evidence="11">
    <location>
        <begin position="6"/>
        <end position="145"/>
    </location>
</feature>
<dbReference type="Gene3D" id="3.40.50.2000">
    <property type="entry name" value="Glycogen Phosphorylase B"/>
    <property type="match status" value="2"/>
</dbReference>
<comment type="caution">
    <text evidence="10">Lacks conserved residue(s) required for the propagation of feature annotation.</text>
</comment>
<dbReference type="GO" id="GO:0005975">
    <property type="term" value="P:carbohydrate metabolic process"/>
    <property type="evidence" value="ECO:0007669"/>
    <property type="project" value="InterPro"/>
</dbReference>
<dbReference type="CDD" id="cd03785">
    <property type="entry name" value="GT28_MurG"/>
    <property type="match status" value="1"/>
</dbReference>
<keyword evidence="9 10" id="KW-0961">Cell wall biogenesis/degradation</keyword>
<dbReference type="Proteomes" id="UP000004959">
    <property type="component" value="Chromosome"/>
</dbReference>
<keyword evidence="1 10" id="KW-1003">Cell membrane</keyword>
<comment type="catalytic activity">
    <reaction evidence="10">
        <text>Mur2Ac(oyl-L-Ala-gamma-D-Glu-L-Lys-D-Ala-D-Ala)-di-trans,octa-cis-undecaprenyl diphosphate + UDP-N-acetyl-alpha-D-glucosamine = beta-D-GlcNAc-(1-&gt;4)-Mur2Ac(oyl-L-Ala-gamma-D-Glu-L-Lys-D-Ala-D-Ala)-di-trans,octa-cis-undecaprenyl diphosphate + UDP + H(+)</text>
        <dbReference type="Rhea" id="RHEA:23192"/>
        <dbReference type="ChEBI" id="CHEBI:15378"/>
        <dbReference type="ChEBI" id="CHEBI:57705"/>
        <dbReference type="ChEBI" id="CHEBI:58223"/>
        <dbReference type="ChEBI" id="CHEBI:60032"/>
        <dbReference type="ChEBI" id="CHEBI:60033"/>
        <dbReference type="EC" id="2.4.1.227"/>
    </reaction>
</comment>
<dbReference type="Pfam" id="PF03033">
    <property type="entry name" value="Glyco_transf_28"/>
    <property type="match status" value="1"/>
</dbReference>
<dbReference type="AlphaFoldDB" id="G9WGZ6"/>
<dbReference type="NCBIfam" id="TIGR01133">
    <property type="entry name" value="murG"/>
    <property type="match status" value="1"/>
</dbReference>
<comment type="subcellular location">
    <subcellularLocation>
        <location evidence="10">Cell membrane</location>
        <topology evidence="10">Peripheral membrane protein</topology>
        <orientation evidence="10">Cytoplasmic side</orientation>
    </subcellularLocation>
</comment>
<feature type="domain" description="Glycosyl transferase family 28 C-terminal" evidence="12">
    <location>
        <begin position="190"/>
        <end position="358"/>
    </location>
</feature>
<protein>
    <recommendedName>
        <fullName evidence="10">UDP-N-acetylglucosamine--N-acetylmuramyl-(pentapeptide) pyrophosphoryl-undecaprenol N-acetylglucosamine transferase</fullName>
        <ecNumber evidence="10">2.4.1.227</ecNumber>
    </recommendedName>
    <alternativeName>
        <fullName evidence="10">Undecaprenyl-PP-MurNAc-pentapeptide-UDPGlcNAc GlcNAc transferase</fullName>
    </alternativeName>
</protein>
<dbReference type="HOGENOM" id="CLU_037404_0_1_9"/>
<dbReference type="InterPro" id="IPR006009">
    <property type="entry name" value="GlcNAc_MurG"/>
</dbReference>
<dbReference type="SUPFAM" id="SSF53756">
    <property type="entry name" value="UDP-Glycosyltransferase/glycogen phosphorylase"/>
    <property type="match status" value="1"/>
</dbReference>
<dbReference type="PATRIC" id="fig|1045004.4.peg.1296"/>
<comment type="caution">
    <text evidence="13">The sequence shown here is derived from an EMBL/GenBank/DDBJ whole genome shotgun (WGS) entry which is preliminary data.</text>
</comment>
<keyword evidence="4 10" id="KW-0808">Transferase</keyword>
<dbReference type="UniPathway" id="UPA00219"/>
<dbReference type="GO" id="GO:0071555">
    <property type="term" value="P:cell wall organization"/>
    <property type="evidence" value="ECO:0007669"/>
    <property type="project" value="UniProtKB-KW"/>
</dbReference>
<sequence>MSMRLIVSGGGTGGHIYPALALVETLLKKDPDAKVLYVGSFRGLEGGIVPKTGLAFKQLHVQGFSRSLSLTNFKTISLFIKAVKEAKKIIADFKPDIVLGTGGYVSGAVLYAAQRMHIPTVINEQNSIAGMTNKFLSRGADKIAISFPNAASQFPKDKVVMTGNPRGQQVAEKKSTFSLKDFSFKEKLPTVLIFGGSGGALAINQAVVDFAQRFAKQTQMQAIFVTGKKYFASVSEKLLNLDVHSTNLAVLPYLDNMDDVLPKIDLLVSRSGATTLAEITALGIPSILVPSPNVTANHQEKNARQLEEAGAAQVIVESELTSAKLYHDMTELLSDSAKLARMAAKAKSLGHPDAADRLYDLLLEVINEKQKH</sequence>
<comment type="similarity">
    <text evidence="10">Belongs to the glycosyltransferase 28 family. MurG subfamily.</text>
</comment>
<evidence type="ECO:0000256" key="3">
    <source>
        <dbReference type="ARBA" id="ARBA00022676"/>
    </source>
</evidence>
<dbReference type="STRING" id="336988.NT96_00250"/>
<dbReference type="EC" id="2.4.1.227" evidence="10"/>
<dbReference type="InterPro" id="IPR007235">
    <property type="entry name" value="Glyco_trans_28_C"/>
</dbReference>
<dbReference type="GO" id="GO:0050511">
    <property type="term" value="F:undecaprenyldiphospho-muramoylpentapeptide beta-N-acetylglucosaminyltransferase activity"/>
    <property type="evidence" value="ECO:0007669"/>
    <property type="project" value="UniProtKB-UniRule"/>
</dbReference>
<evidence type="ECO:0000256" key="6">
    <source>
        <dbReference type="ARBA" id="ARBA00022984"/>
    </source>
</evidence>
<evidence type="ECO:0000256" key="1">
    <source>
        <dbReference type="ARBA" id="ARBA00022475"/>
    </source>
</evidence>
<dbReference type="GO" id="GO:0051301">
    <property type="term" value="P:cell division"/>
    <property type="evidence" value="ECO:0007669"/>
    <property type="project" value="UniProtKB-KW"/>
</dbReference>
<keyword evidence="2 10" id="KW-0132">Cell division</keyword>
<evidence type="ECO:0000256" key="7">
    <source>
        <dbReference type="ARBA" id="ARBA00023136"/>
    </source>
</evidence>
<evidence type="ECO:0000256" key="8">
    <source>
        <dbReference type="ARBA" id="ARBA00023306"/>
    </source>
</evidence>
<evidence type="ECO:0000259" key="12">
    <source>
        <dbReference type="Pfam" id="PF04101"/>
    </source>
</evidence>
<keyword evidence="5 10" id="KW-0133">Cell shape</keyword>
<evidence type="ECO:0000313" key="13">
    <source>
        <dbReference type="EMBL" id="EHN59404.1"/>
    </source>
</evidence>
<dbReference type="GO" id="GO:0008360">
    <property type="term" value="P:regulation of cell shape"/>
    <property type="evidence" value="ECO:0007669"/>
    <property type="project" value="UniProtKB-KW"/>
</dbReference>
<feature type="binding site" evidence="10">
    <location>
        <position position="126"/>
    </location>
    <ligand>
        <name>UDP-N-acetyl-alpha-D-glucosamine</name>
        <dbReference type="ChEBI" id="CHEBI:57705"/>
    </ligand>
</feature>
<keyword evidence="7 10" id="KW-0472">Membrane</keyword>
<accession>G9WGZ6</accession>
<evidence type="ECO:0000256" key="4">
    <source>
        <dbReference type="ARBA" id="ARBA00022679"/>
    </source>
</evidence>
<dbReference type="Pfam" id="PF04101">
    <property type="entry name" value="Glyco_tran_28_C"/>
    <property type="match status" value="1"/>
</dbReference>
<keyword evidence="3 10" id="KW-0328">Glycosyltransferase</keyword>
<name>G9WGZ6_9LACO</name>
<evidence type="ECO:0000313" key="14">
    <source>
        <dbReference type="Proteomes" id="UP000004959"/>
    </source>
</evidence>
<feature type="binding site" evidence="10">
    <location>
        <position position="197"/>
    </location>
    <ligand>
        <name>UDP-N-acetyl-alpha-D-glucosamine</name>
        <dbReference type="ChEBI" id="CHEBI:57705"/>
    </ligand>
</feature>
<evidence type="ECO:0000256" key="9">
    <source>
        <dbReference type="ARBA" id="ARBA00023316"/>
    </source>
</evidence>
<reference evidence="13 14" key="1">
    <citation type="journal article" date="2012" name="PLoS ONE">
        <title>Functional divergence in the genus oenococcus as predicted by genome sequencing of the newly-described species, Oenococcus kitaharae.</title>
        <authorList>
            <person name="Borneman A.R."/>
            <person name="McCarthy J.M."/>
            <person name="Chambers P.J."/>
            <person name="Bartowsky E.J."/>
        </authorList>
    </citation>
    <scope>NUCLEOTIDE SEQUENCE [LARGE SCALE GENOMIC DNA]</scope>
    <source>
        <strain evidence="14">DSM17330</strain>
    </source>
</reference>